<dbReference type="AlphaFoldDB" id="A0A1L7LHD2"/>
<dbReference type="GO" id="GO:0008233">
    <property type="term" value="F:peptidase activity"/>
    <property type="evidence" value="ECO:0007669"/>
    <property type="project" value="InterPro"/>
</dbReference>
<dbReference type="GO" id="GO:0005524">
    <property type="term" value="F:ATP binding"/>
    <property type="evidence" value="ECO:0007669"/>
    <property type="project" value="UniProtKB-KW"/>
</dbReference>
<dbReference type="GO" id="GO:0006508">
    <property type="term" value="P:proteolysis"/>
    <property type="evidence" value="ECO:0007669"/>
    <property type="project" value="InterPro"/>
</dbReference>
<evidence type="ECO:0000256" key="1">
    <source>
        <dbReference type="SAM" id="Phobius"/>
    </source>
</evidence>
<dbReference type="Gene3D" id="3.90.70.10">
    <property type="entry name" value="Cysteine proteinases"/>
    <property type="match status" value="1"/>
</dbReference>
<keyword evidence="1" id="KW-0812">Transmembrane</keyword>
<keyword evidence="4" id="KW-1185">Reference proteome</keyword>
<name>A0A1L7LHD2_9STRE</name>
<reference evidence="3 4" key="1">
    <citation type="journal article" date="2016" name="Microbiol. Immunol.">
        <title>Complete genome sequence of Streptococcus troglodytae TKU31 isolated from the oral cavity of a chimpanzee (Pan troglodytes).</title>
        <authorList>
            <person name="Okamoto M."/>
            <person name="Naito M."/>
            <person name="Miyanohara M."/>
            <person name="Imai S."/>
            <person name="Nomura Y."/>
            <person name="Saito W."/>
            <person name="Momoi Y."/>
            <person name="Takada K."/>
            <person name="Miyabe-Nishiwaki T."/>
            <person name="Tomonaga M."/>
            <person name="Hanada N."/>
        </authorList>
    </citation>
    <scope>NUCLEOTIDE SEQUENCE [LARGE SCALE GENOMIC DNA]</scope>
    <source>
        <strain evidence="4">TKU 31</strain>
    </source>
</reference>
<evidence type="ECO:0000259" key="2">
    <source>
        <dbReference type="Pfam" id="PF03412"/>
    </source>
</evidence>
<keyword evidence="3" id="KW-0067">ATP-binding</keyword>
<protein>
    <submittedName>
        <fullName evidence="3">ABC transporter ATP-binding protein</fullName>
    </submittedName>
</protein>
<feature type="transmembrane region" description="Helical" evidence="1">
    <location>
        <begin position="6"/>
        <end position="28"/>
    </location>
</feature>
<organism evidence="3 4">
    <name type="scientific">Streptococcus troglodytae</name>
    <dbReference type="NCBI Taxonomy" id="1111760"/>
    <lineage>
        <taxon>Bacteria</taxon>
        <taxon>Bacillati</taxon>
        <taxon>Bacillota</taxon>
        <taxon>Bacilli</taxon>
        <taxon>Lactobacillales</taxon>
        <taxon>Streptococcaceae</taxon>
        <taxon>Streptococcus</taxon>
    </lineage>
</organism>
<sequence>MNIFSYLLLTVVLVLLVNLFLEFIKYFFKTTPAMNKENSKKSSIFLWSRTRRFKFVPQVDNRDCGPAALASIAKHYGSSA</sequence>
<keyword evidence="3" id="KW-0547">Nucleotide-binding</keyword>
<evidence type="ECO:0000313" key="3">
    <source>
        <dbReference type="EMBL" id="BAQ23539.1"/>
    </source>
</evidence>
<gene>
    <name evidence="3" type="ORF">SRT_02780</name>
</gene>
<feature type="domain" description="Peptidase C39" evidence="2">
    <location>
        <begin position="53"/>
        <end position="79"/>
    </location>
</feature>
<evidence type="ECO:0000313" key="4">
    <source>
        <dbReference type="Proteomes" id="UP000217758"/>
    </source>
</evidence>
<dbReference type="InterPro" id="IPR005074">
    <property type="entry name" value="Peptidase_C39"/>
</dbReference>
<keyword evidence="1" id="KW-1133">Transmembrane helix</keyword>
<accession>A0A1L7LHD2</accession>
<keyword evidence="1" id="KW-0472">Membrane</keyword>
<proteinExistence type="predicted"/>
<dbReference type="EMBL" id="AP014612">
    <property type="protein sequence ID" value="BAQ23539.1"/>
    <property type="molecule type" value="Genomic_DNA"/>
</dbReference>
<dbReference type="GO" id="GO:0016020">
    <property type="term" value="C:membrane"/>
    <property type="evidence" value="ECO:0007669"/>
    <property type="project" value="InterPro"/>
</dbReference>
<dbReference type="Pfam" id="PF03412">
    <property type="entry name" value="Peptidase_C39"/>
    <property type="match status" value="1"/>
</dbReference>
<dbReference type="KEGG" id="strg:SRT_02780"/>
<dbReference type="Proteomes" id="UP000217758">
    <property type="component" value="Chromosome"/>
</dbReference>